<sequence>MSSATKILPTLQYFQFRGRALASRVALFNSLGKDGWVDQRVSLPRFKKVPKVMYPDAPVDRVRTADYITNNLPQLNLECGTKFSQSHAIARYAAKLSWDVPAHQLPEHHIPNLYPKNAKHALLVDEAVAIVDQILLLTPKDEDAATRAKNRQAYHTTGFLRVAMELLEGRLEVSGGPYLLGKDLSIGDLYIRAPLGDLFDLGQFDGVPREFYESFPNIQKCCSAVPEHPLLKTYHEHYTN</sequence>
<evidence type="ECO:0000313" key="2">
    <source>
        <dbReference type="EMBL" id="OEU21931.1"/>
    </source>
</evidence>
<dbReference type="OrthoDB" id="420389at2759"/>
<dbReference type="Gene3D" id="3.40.30.10">
    <property type="entry name" value="Glutaredoxin"/>
    <property type="match status" value="1"/>
</dbReference>
<dbReference type="InterPro" id="IPR036282">
    <property type="entry name" value="Glutathione-S-Trfase_C_sf"/>
</dbReference>
<accession>A0A1E7FUU4</accession>
<keyword evidence="3" id="KW-1185">Reference proteome</keyword>
<dbReference type="PANTHER" id="PTHR11571">
    <property type="entry name" value="GLUTATHIONE S-TRANSFERASE"/>
    <property type="match status" value="1"/>
</dbReference>
<dbReference type="Gene3D" id="1.20.1050.10">
    <property type="match status" value="1"/>
</dbReference>
<feature type="domain" description="GST N-terminal" evidence="1">
    <location>
        <begin position="9"/>
        <end position="101"/>
    </location>
</feature>
<dbReference type="EMBL" id="KV784353">
    <property type="protein sequence ID" value="OEU21931.1"/>
    <property type="molecule type" value="Genomic_DNA"/>
</dbReference>
<dbReference type="SUPFAM" id="SSF47616">
    <property type="entry name" value="GST C-terminal domain-like"/>
    <property type="match status" value="1"/>
</dbReference>
<dbReference type="PROSITE" id="PS50404">
    <property type="entry name" value="GST_NTER"/>
    <property type="match status" value="1"/>
</dbReference>
<evidence type="ECO:0000259" key="1">
    <source>
        <dbReference type="PROSITE" id="PS50404"/>
    </source>
</evidence>
<organism evidence="2 3">
    <name type="scientific">Fragilariopsis cylindrus CCMP1102</name>
    <dbReference type="NCBI Taxonomy" id="635003"/>
    <lineage>
        <taxon>Eukaryota</taxon>
        <taxon>Sar</taxon>
        <taxon>Stramenopiles</taxon>
        <taxon>Ochrophyta</taxon>
        <taxon>Bacillariophyta</taxon>
        <taxon>Bacillariophyceae</taxon>
        <taxon>Bacillariophycidae</taxon>
        <taxon>Bacillariales</taxon>
        <taxon>Bacillariaceae</taxon>
        <taxon>Fragilariopsis</taxon>
    </lineage>
</organism>
<proteinExistence type="predicted"/>
<dbReference type="KEGG" id="fcy:FRACYDRAFT_232079"/>
<name>A0A1E7FUU4_9STRA</name>
<dbReference type="InParanoid" id="A0A1E7FUU4"/>
<protein>
    <recommendedName>
        <fullName evidence="1">GST N-terminal domain-containing protein</fullName>
    </recommendedName>
</protein>
<dbReference type="InterPro" id="IPR004045">
    <property type="entry name" value="Glutathione_S-Trfase_N"/>
</dbReference>
<gene>
    <name evidence="2" type="ORF">FRACYDRAFT_232079</name>
</gene>
<evidence type="ECO:0000313" key="3">
    <source>
        <dbReference type="Proteomes" id="UP000095751"/>
    </source>
</evidence>
<dbReference type="GO" id="GO:0006749">
    <property type="term" value="P:glutathione metabolic process"/>
    <property type="evidence" value="ECO:0007669"/>
    <property type="project" value="TreeGrafter"/>
</dbReference>
<dbReference type="Proteomes" id="UP000095751">
    <property type="component" value="Unassembled WGS sequence"/>
</dbReference>
<reference evidence="2 3" key="1">
    <citation type="submission" date="2016-09" db="EMBL/GenBank/DDBJ databases">
        <title>Extensive genetic diversity and differential bi-allelic expression allows diatom success in the polar Southern Ocean.</title>
        <authorList>
            <consortium name="DOE Joint Genome Institute"/>
            <person name="Mock T."/>
            <person name="Otillar R.P."/>
            <person name="Strauss J."/>
            <person name="Dupont C."/>
            <person name="Frickenhaus S."/>
            <person name="Maumus F."/>
            <person name="Mcmullan M."/>
            <person name="Sanges R."/>
            <person name="Schmutz J."/>
            <person name="Toseland A."/>
            <person name="Valas R."/>
            <person name="Veluchamy A."/>
            <person name="Ward B.J."/>
            <person name="Allen A."/>
            <person name="Barry K."/>
            <person name="Falciatore A."/>
            <person name="Ferrante M."/>
            <person name="Fortunato A.E."/>
            <person name="Gloeckner G."/>
            <person name="Gruber A."/>
            <person name="Hipkin R."/>
            <person name="Janech M."/>
            <person name="Kroth P."/>
            <person name="Leese F."/>
            <person name="Lindquist E."/>
            <person name="Lyon B.R."/>
            <person name="Martin J."/>
            <person name="Mayer C."/>
            <person name="Parker M."/>
            <person name="Quesneville H."/>
            <person name="Raymond J."/>
            <person name="Uhlig C."/>
            <person name="Valentin K.U."/>
            <person name="Worden A.Z."/>
            <person name="Armbrust E.V."/>
            <person name="Bowler C."/>
            <person name="Green B."/>
            <person name="Moulton V."/>
            <person name="Van Oosterhout C."/>
            <person name="Grigoriev I."/>
        </authorList>
    </citation>
    <scope>NUCLEOTIDE SEQUENCE [LARGE SCALE GENOMIC DNA]</scope>
    <source>
        <strain evidence="2 3">CCMP1102</strain>
    </source>
</reference>
<dbReference type="AlphaFoldDB" id="A0A1E7FUU4"/>
<dbReference type="InterPro" id="IPR004046">
    <property type="entry name" value="GST_C"/>
</dbReference>
<dbReference type="GO" id="GO:0004364">
    <property type="term" value="F:glutathione transferase activity"/>
    <property type="evidence" value="ECO:0007669"/>
    <property type="project" value="TreeGrafter"/>
</dbReference>
<dbReference type="Pfam" id="PF14497">
    <property type="entry name" value="GST_C_3"/>
    <property type="match status" value="1"/>
</dbReference>
<dbReference type="InterPro" id="IPR050213">
    <property type="entry name" value="GST_superfamily"/>
</dbReference>